<name>A0A2M7V016_9BACT</name>
<evidence type="ECO:0008006" key="3">
    <source>
        <dbReference type="Google" id="ProtNLM"/>
    </source>
</evidence>
<comment type="caution">
    <text evidence="1">The sequence shown here is derived from an EMBL/GenBank/DDBJ whole genome shotgun (WGS) entry which is preliminary data.</text>
</comment>
<feature type="non-terminal residue" evidence="1">
    <location>
        <position position="92"/>
    </location>
</feature>
<dbReference type="Pfam" id="PF03054">
    <property type="entry name" value="tRNA_Me_trans"/>
    <property type="match status" value="1"/>
</dbReference>
<dbReference type="EMBL" id="PFPC01000027">
    <property type="protein sequence ID" value="PIZ89559.1"/>
    <property type="molecule type" value="Genomic_DNA"/>
</dbReference>
<proteinExistence type="predicted"/>
<dbReference type="Gene3D" id="3.40.50.620">
    <property type="entry name" value="HUPs"/>
    <property type="match status" value="1"/>
</dbReference>
<dbReference type="PANTHER" id="PTHR11933">
    <property type="entry name" value="TRNA 5-METHYLAMINOMETHYL-2-THIOURIDYLATE -METHYLTRANSFERASE"/>
    <property type="match status" value="1"/>
</dbReference>
<dbReference type="AlphaFoldDB" id="A0A2M7V016"/>
<reference evidence="2" key="1">
    <citation type="submission" date="2017-09" db="EMBL/GenBank/DDBJ databases">
        <title>Depth-based differentiation of microbial function through sediment-hosted aquifers and enrichment of novel symbionts in the deep terrestrial subsurface.</title>
        <authorList>
            <person name="Probst A.J."/>
            <person name="Ladd B."/>
            <person name="Jarett J.K."/>
            <person name="Geller-Mcgrath D.E."/>
            <person name="Sieber C.M.K."/>
            <person name="Emerson J.B."/>
            <person name="Anantharaman K."/>
            <person name="Thomas B.C."/>
            <person name="Malmstrom R."/>
            <person name="Stieglmeier M."/>
            <person name="Klingl A."/>
            <person name="Woyke T."/>
            <person name="Ryan C.M."/>
            <person name="Banfield J.F."/>
        </authorList>
    </citation>
    <scope>NUCLEOTIDE SEQUENCE [LARGE SCALE GENOMIC DNA]</scope>
</reference>
<evidence type="ECO:0000313" key="1">
    <source>
        <dbReference type="EMBL" id="PIZ89559.1"/>
    </source>
</evidence>
<accession>A0A2M7V016</accession>
<dbReference type="GO" id="GO:0002143">
    <property type="term" value="P:tRNA wobble position uridine thiolation"/>
    <property type="evidence" value="ECO:0007669"/>
    <property type="project" value="TreeGrafter"/>
</dbReference>
<organism evidence="1 2">
    <name type="scientific">Candidatus Nealsonbacteria bacterium CG_4_10_14_0_2_um_filter_37_10</name>
    <dbReference type="NCBI Taxonomy" id="1974679"/>
    <lineage>
        <taxon>Bacteria</taxon>
        <taxon>Candidatus Nealsoniibacteriota</taxon>
    </lineage>
</organism>
<protein>
    <recommendedName>
        <fullName evidence="3">tRNA 2-thiouridine(34) synthase MnmA</fullName>
    </recommendedName>
</protein>
<dbReference type="Proteomes" id="UP000231538">
    <property type="component" value="Unassembled WGS sequence"/>
</dbReference>
<sequence>MKPVRNSKNNKDLSKNFNLLKNQLKISNRVKKVIYAMSGGVDSSVAAALLKRDGFNVIGVFMKLWPEKYFSLAAQRTVKNVCSQLGIPFLVF</sequence>
<evidence type="ECO:0000313" key="2">
    <source>
        <dbReference type="Proteomes" id="UP000231538"/>
    </source>
</evidence>
<gene>
    <name evidence="1" type="ORF">COX89_00865</name>
</gene>
<dbReference type="SUPFAM" id="SSF52402">
    <property type="entry name" value="Adenine nucleotide alpha hydrolases-like"/>
    <property type="match status" value="1"/>
</dbReference>
<dbReference type="PANTHER" id="PTHR11933:SF5">
    <property type="entry name" value="MITOCHONDRIAL TRNA-SPECIFIC 2-THIOURIDYLASE 1"/>
    <property type="match status" value="1"/>
</dbReference>
<dbReference type="InterPro" id="IPR014729">
    <property type="entry name" value="Rossmann-like_a/b/a_fold"/>
</dbReference>